<dbReference type="InterPro" id="IPR003709">
    <property type="entry name" value="VanY-like_core_dom"/>
</dbReference>
<dbReference type="InterPro" id="IPR009045">
    <property type="entry name" value="Zn_M74/Hedgehog-like"/>
</dbReference>
<organism evidence="3 4">
    <name type="scientific">Neglectibacter timonensis</name>
    <dbReference type="NCBI Taxonomy" id="1776382"/>
    <lineage>
        <taxon>Bacteria</taxon>
        <taxon>Bacillati</taxon>
        <taxon>Bacillota</taxon>
        <taxon>Clostridia</taxon>
        <taxon>Eubacteriales</taxon>
        <taxon>Oscillospiraceae</taxon>
        <taxon>Neglectibacter</taxon>
    </lineage>
</organism>
<feature type="transmembrane region" description="Helical" evidence="1">
    <location>
        <begin position="44"/>
        <end position="70"/>
    </location>
</feature>
<keyword evidence="1" id="KW-1133">Transmembrane helix</keyword>
<dbReference type="PANTHER" id="PTHR34385:SF1">
    <property type="entry name" value="PEPTIDOGLYCAN L-ALANYL-D-GLUTAMATE ENDOPEPTIDASE CWLK"/>
    <property type="match status" value="1"/>
</dbReference>
<dbReference type="RefSeq" id="WP_066865542.1">
    <property type="nucleotide sequence ID" value="NZ_CABKVV010000014.1"/>
</dbReference>
<evidence type="ECO:0000259" key="2">
    <source>
        <dbReference type="Pfam" id="PF02557"/>
    </source>
</evidence>
<dbReference type="InterPro" id="IPR058193">
    <property type="entry name" value="VanY/YodJ_core_dom"/>
</dbReference>
<dbReference type="Gene3D" id="3.30.1380.10">
    <property type="match status" value="1"/>
</dbReference>
<gene>
    <name evidence="3" type="ORF">NE695_01870</name>
</gene>
<dbReference type="GeneID" id="90532978"/>
<dbReference type="Proteomes" id="UP001524473">
    <property type="component" value="Unassembled WGS sequence"/>
</dbReference>
<accession>A0ABT1RVF7</accession>
<dbReference type="PANTHER" id="PTHR34385">
    <property type="entry name" value="D-ALANYL-D-ALANINE CARBOXYPEPTIDASE"/>
    <property type="match status" value="1"/>
</dbReference>
<keyword evidence="1" id="KW-0472">Membrane</keyword>
<dbReference type="EMBL" id="JANFZH010000002">
    <property type="protein sequence ID" value="MCQ4838659.1"/>
    <property type="molecule type" value="Genomic_DNA"/>
</dbReference>
<comment type="caution">
    <text evidence="3">The sequence shown here is derived from an EMBL/GenBank/DDBJ whole genome shotgun (WGS) entry which is preliminary data.</text>
</comment>
<feature type="domain" description="D-alanyl-D-alanine carboxypeptidase-like core" evidence="2">
    <location>
        <begin position="140"/>
        <end position="271"/>
    </location>
</feature>
<dbReference type="CDD" id="cd14852">
    <property type="entry name" value="LD-carboxypeptidase"/>
    <property type="match status" value="1"/>
</dbReference>
<protein>
    <submittedName>
        <fullName evidence="3">M15 family metallopeptidase</fullName>
    </submittedName>
</protein>
<dbReference type="SUPFAM" id="SSF55166">
    <property type="entry name" value="Hedgehog/DD-peptidase"/>
    <property type="match status" value="1"/>
</dbReference>
<dbReference type="InterPro" id="IPR052179">
    <property type="entry name" value="DD-CPase-like"/>
</dbReference>
<keyword evidence="1" id="KW-0812">Transmembrane</keyword>
<dbReference type="Pfam" id="PF02557">
    <property type="entry name" value="VanY"/>
    <property type="match status" value="1"/>
</dbReference>
<evidence type="ECO:0000313" key="4">
    <source>
        <dbReference type="Proteomes" id="UP001524473"/>
    </source>
</evidence>
<proteinExistence type="predicted"/>
<keyword evidence="4" id="KW-1185">Reference proteome</keyword>
<sequence>MYKKKKKNYLKNTDRRIDIGPAGRNLFISKDKQMQDRSARRIHGVMRAVSVLGILVVVTGLGLFIFGYLIPYFHSEFSVGEEEPGVSENSMSSGWESSIPLYNSMGLPVYEDEISLFVINSEKPVGADYIPDTVKVNEVQVQEKIADAVRLLVSAAKSDGLALNFSKGYVSYENQAVLFDKKVEELQKEQGLTVVMARSEAQQFVPMAGQCDDQSGMCVTVSGDPETFPDSQTYSWLKNNMGKYGFVFRYPADKEDATGHIADYTVLRYVGSVHAEAMQQRSMCLEEYISYLNSQ</sequence>
<reference evidence="3 4" key="1">
    <citation type="submission" date="2022-06" db="EMBL/GenBank/DDBJ databases">
        <title>Isolation of gut microbiota from human fecal samples.</title>
        <authorList>
            <person name="Pamer E.G."/>
            <person name="Barat B."/>
            <person name="Waligurski E."/>
            <person name="Medina S."/>
            <person name="Paddock L."/>
            <person name="Mostad J."/>
        </authorList>
    </citation>
    <scope>NUCLEOTIDE SEQUENCE [LARGE SCALE GENOMIC DNA]</scope>
    <source>
        <strain evidence="3 4">DFI.9.73</strain>
    </source>
</reference>
<name>A0ABT1RVF7_9FIRM</name>
<evidence type="ECO:0000313" key="3">
    <source>
        <dbReference type="EMBL" id="MCQ4838659.1"/>
    </source>
</evidence>
<evidence type="ECO:0000256" key="1">
    <source>
        <dbReference type="SAM" id="Phobius"/>
    </source>
</evidence>